<organism evidence="2 3">
    <name type="scientific">Propylenella binzhouense</name>
    <dbReference type="NCBI Taxonomy" id="2555902"/>
    <lineage>
        <taxon>Bacteria</taxon>
        <taxon>Pseudomonadati</taxon>
        <taxon>Pseudomonadota</taxon>
        <taxon>Alphaproteobacteria</taxon>
        <taxon>Hyphomicrobiales</taxon>
        <taxon>Propylenellaceae</taxon>
        <taxon>Propylenella</taxon>
    </lineage>
</organism>
<name>A0A964T5B4_9HYPH</name>
<sequence>MDPMSAVIRLERAVRDVQAILREQLVAGGLSAEEALRRVRDVVEDEDFVRFQRALEGVEASEETPTGPEDPLPYR</sequence>
<comment type="caution">
    <text evidence="2">The sequence shown here is derived from an EMBL/GenBank/DDBJ whole genome shotgun (WGS) entry which is preliminary data.</text>
</comment>
<protein>
    <submittedName>
        <fullName evidence="2">Uncharacterized protein</fullName>
    </submittedName>
</protein>
<dbReference type="Proteomes" id="UP000773614">
    <property type="component" value="Unassembled WGS sequence"/>
</dbReference>
<evidence type="ECO:0000313" key="2">
    <source>
        <dbReference type="EMBL" id="MYZ48796.1"/>
    </source>
</evidence>
<evidence type="ECO:0000256" key="1">
    <source>
        <dbReference type="SAM" id="MobiDB-lite"/>
    </source>
</evidence>
<dbReference type="EMBL" id="SPKJ01000049">
    <property type="protein sequence ID" value="MYZ48796.1"/>
    <property type="molecule type" value="Genomic_DNA"/>
</dbReference>
<proteinExistence type="predicted"/>
<dbReference type="AlphaFoldDB" id="A0A964T5B4"/>
<evidence type="ECO:0000313" key="3">
    <source>
        <dbReference type="Proteomes" id="UP000773614"/>
    </source>
</evidence>
<gene>
    <name evidence="2" type="ORF">E4O86_13860</name>
</gene>
<keyword evidence="3" id="KW-1185">Reference proteome</keyword>
<dbReference type="RefSeq" id="WP_161141143.1">
    <property type="nucleotide sequence ID" value="NZ_SPKJ01000049.1"/>
</dbReference>
<feature type="region of interest" description="Disordered" evidence="1">
    <location>
        <begin position="56"/>
        <end position="75"/>
    </location>
</feature>
<accession>A0A964T5B4</accession>
<reference evidence="2" key="1">
    <citation type="submission" date="2019-03" db="EMBL/GenBank/DDBJ databases">
        <title>Afifella sp. nov., isolated from activated sludge.</title>
        <authorList>
            <person name="Li Q."/>
            <person name="Liu Y."/>
        </authorList>
    </citation>
    <scope>NUCLEOTIDE SEQUENCE</scope>
    <source>
        <strain evidence="2">L72</strain>
    </source>
</reference>